<gene>
    <name evidence="1" type="ORF">VE01_01746</name>
</gene>
<evidence type="ECO:0000313" key="1">
    <source>
        <dbReference type="EMBL" id="OBU00181.1"/>
    </source>
</evidence>
<protein>
    <submittedName>
        <fullName evidence="1">Uncharacterized protein</fullName>
    </submittedName>
</protein>
<reference evidence="2" key="2">
    <citation type="journal article" date="2018" name="Nat. Commun.">
        <title>Extreme sensitivity to ultraviolet light in the fungal pathogen causing white-nose syndrome of bats.</title>
        <authorList>
            <person name="Palmer J.M."/>
            <person name="Drees K.P."/>
            <person name="Foster J.T."/>
            <person name="Lindner D.L."/>
        </authorList>
    </citation>
    <scope>NUCLEOTIDE SEQUENCE [LARGE SCALE GENOMIC DNA]</scope>
    <source>
        <strain evidence="2">UAMH 10579</strain>
    </source>
</reference>
<dbReference type="AlphaFoldDB" id="A0A1B8GWL0"/>
<dbReference type="RefSeq" id="XP_018133913.1">
    <property type="nucleotide sequence ID" value="XM_018271264.2"/>
</dbReference>
<dbReference type="STRING" id="342668.A0A1B8GWL0"/>
<proteinExistence type="predicted"/>
<accession>A0A1B8GWL0</accession>
<sequence length="315" mass="34101">MGDVLQAIGFVSSALGIFGFFKANLPSNAPNGAVIRMKVGNQDYDSESYGGGIARVIGYDQQNRIVGNAYNKKISNGDFQDITLDQETDGIQSKYIGIVSTGDAICLSWITLKNRDGASDSAWIGDIGKSCGQNWAWGNQEAGYVQDTGERISPSCTWLDADHTNDIASGAMKINFSAYADNLNDAISSGRACSATSFSYGAGEIDGAPGKKRDVSLKPRRPESMTKRIIISTENPTHNATELCTHPMSHSSDVVGSDGYYCNMETRELHPLCSSFNVDGCVTVDIESGKIQKRKSLGKRTANVHYRSYEKVSVW</sequence>
<dbReference type="Proteomes" id="UP000091956">
    <property type="component" value="Unassembled WGS sequence"/>
</dbReference>
<evidence type="ECO:0000313" key="2">
    <source>
        <dbReference type="Proteomes" id="UP000091956"/>
    </source>
</evidence>
<name>A0A1B8GWL0_9PEZI</name>
<dbReference type="GeneID" id="28835132"/>
<dbReference type="EMBL" id="KV460210">
    <property type="protein sequence ID" value="OBU00181.1"/>
    <property type="molecule type" value="Genomic_DNA"/>
</dbReference>
<keyword evidence="2" id="KW-1185">Reference proteome</keyword>
<organism evidence="1 2">
    <name type="scientific">Pseudogymnoascus verrucosus</name>
    <dbReference type="NCBI Taxonomy" id="342668"/>
    <lineage>
        <taxon>Eukaryota</taxon>
        <taxon>Fungi</taxon>
        <taxon>Dikarya</taxon>
        <taxon>Ascomycota</taxon>
        <taxon>Pezizomycotina</taxon>
        <taxon>Leotiomycetes</taxon>
        <taxon>Thelebolales</taxon>
        <taxon>Thelebolaceae</taxon>
        <taxon>Pseudogymnoascus</taxon>
    </lineage>
</organism>
<dbReference type="OrthoDB" id="5365129at2759"/>
<reference evidence="1 2" key="1">
    <citation type="submission" date="2016-03" db="EMBL/GenBank/DDBJ databases">
        <title>Comparative genomics of Pseudogymnoascus destructans, the fungus causing white-nose syndrome of bats.</title>
        <authorList>
            <person name="Palmer J.M."/>
            <person name="Drees K.P."/>
            <person name="Foster J.T."/>
            <person name="Lindner D.L."/>
        </authorList>
    </citation>
    <scope>NUCLEOTIDE SEQUENCE [LARGE SCALE GENOMIC DNA]</scope>
    <source>
        <strain evidence="1 2">UAMH 10579</strain>
    </source>
</reference>